<feature type="transmembrane region" description="Helical" evidence="2">
    <location>
        <begin position="127"/>
        <end position="146"/>
    </location>
</feature>
<feature type="compositionally biased region" description="Low complexity" evidence="1">
    <location>
        <begin position="1191"/>
        <end position="1205"/>
    </location>
</feature>
<feature type="compositionally biased region" description="Low complexity" evidence="1">
    <location>
        <begin position="1011"/>
        <end position="1049"/>
    </location>
</feature>
<dbReference type="Gramene" id="PNW70409">
    <property type="protein sequence ID" value="PNW70409"/>
    <property type="gene ID" value="CHLRE_17g718550v5"/>
</dbReference>
<keyword evidence="2" id="KW-0812">Transmembrane</keyword>
<evidence type="ECO:0000256" key="2">
    <source>
        <dbReference type="SAM" id="Phobius"/>
    </source>
</evidence>
<dbReference type="InParanoid" id="A0A2K3CQ48"/>
<organism evidence="3 4">
    <name type="scientific">Chlamydomonas reinhardtii</name>
    <name type="common">Chlamydomonas smithii</name>
    <dbReference type="NCBI Taxonomy" id="3055"/>
    <lineage>
        <taxon>Eukaryota</taxon>
        <taxon>Viridiplantae</taxon>
        <taxon>Chlorophyta</taxon>
        <taxon>core chlorophytes</taxon>
        <taxon>Chlorophyceae</taxon>
        <taxon>CS clade</taxon>
        <taxon>Chlamydomonadales</taxon>
        <taxon>Chlamydomonadaceae</taxon>
        <taxon>Chlamydomonas</taxon>
    </lineage>
</organism>
<proteinExistence type="predicted"/>
<name>A0A2K3CQ48_CHLRE</name>
<gene>
    <name evidence="3" type="ORF">CHLRE_17g718550v5</name>
</gene>
<keyword evidence="4" id="KW-1185">Reference proteome</keyword>
<dbReference type="KEGG" id="cre:CHLRE_17g718550v5"/>
<dbReference type="GeneID" id="5729310"/>
<dbReference type="EMBL" id="CM008978">
    <property type="protein sequence ID" value="PNW70409.1"/>
    <property type="molecule type" value="Genomic_DNA"/>
</dbReference>
<feature type="region of interest" description="Disordered" evidence="1">
    <location>
        <begin position="638"/>
        <end position="684"/>
    </location>
</feature>
<reference evidence="3 4" key="1">
    <citation type="journal article" date="2007" name="Science">
        <title>The Chlamydomonas genome reveals the evolution of key animal and plant functions.</title>
        <authorList>
            <person name="Merchant S.S."/>
            <person name="Prochnik S.E."/>
            <person name="Vallon O."/>
            <person name="Harris E.H."/>
            <person name="Karpowicz S.J."/>
            <person name="Witman G.B."/>
            <person name="Terry A."/>
            <person name="Salamov A."/>
            <person name="Fritz-Laylin L.K."/>
            <person name="Marechal-Drouard L."/>
            <person name="Marshall W.F."/>
            <person name="Qu L.H."/>
            <person name="Nelson D.R."/>
            <person name="Sanderfoot A.A."/>
            <person name="Spalding M.H."/>
            <person name="Kapitonov V.V."/>
            <person name="Ren Q."/>
            <person name="Ferris P."/>
            <person name="Lindquist E."/>
            <person name="Shapiro H."/>
            <person name="Lucas S.M."/>
            <person name="Grimwood J."/>
            <person name="Schmutz J."/>
            <person name="Cardol P."/>
            <person name="Cerutti H."/>
            <person name="Chanfreau G."/>
            <person name="Chen C.L."/>
            <person name="Cognat V."/>
            <person name="Croft M.T."/>
            <person name="Dent R."/>
            <person name="Dutcher S."/>
            <person name="Fernandez E."/>
            <person name="Fukuzawa H."/>
            <person name="Gonzalez-Ballester D."/>
            <person name="Gonzalez-Halphen D."/>
            <person name="Hallmann A."/>
            <person name="Hanikenne M."/>
            <person name="Hippler M."/>
            <person name="Inwood W."/>
            <person name="Jabbari K."/>
            <person name="Kalanon M."/>
            <person name="Kuras R."/>
            <person name="Lefebvre P.A."/>
            <person name="Lemaire S.D."/>
            <person name="Lobanov A.V."/>
            <person name="Lohr M."/>
            <person name="Manuell A."/>
            <person name="Meier I."/>
            <person name="Mets L."/>
            <person name="Mittag M."/>
            <person name="Mittelmeier T."/>
            <person name="Moroney J.V."/>
            <person name="Moseley J."/>
            <person name="Napoli C."/>
            <person name="Nedelcu A.M."/>
            <person name="Niyogi K."/>
            <person name="Novoselov S.V."/>
            <person name="Paulsen I.T."/>
            <person name="Pazour G."/>
            <person name="Purton S."/>
            <person name="Ral J.P."/>
            <person name="Riano-Pachon D.M."/>
            <person name="Riekhof W."/>
            <person name="Rymarquis L."/>
            <person name="Schroda M."/>
            <person name="Stern D."/>
            <person name="Umen J."/>
            <person name="Willows R."/>
            <person name="Wilson N."/>
            <person name="Zimmer S.L."/>
            <person name="Allmer J."/>
            <person name="Balk J."/>
            <person name="Bisova K."/>
            <person name="Chen C.J."/>
            <person name="Elias M."/>
            <person name="Gendler K."/>
            <person name="Hauser C."/>
            <person name="Lamb M.R."/>
            <person name="Ledford H."/>
            <person name="Long J.C."/>
            <person name="Minagawa J."/>
            <person name="Page M.D."/>
            <person name="Pan J."/>
            <person name="Pootakham W."/>
            <person name="Roje S."/>
            <person name="Rose A."/>
            <person name="Stahlberg E."/>
            <person name="Terauchi A.M."/>
            <person name="Yang P."/>
            <person name="Ball S."/>
            <person name="Bowler C."/>
            <person name="Dieckmann C.L."/>
            <person name="Gladyshev V.N."/>
            <person name="Green P."/>
            <person name="Jorgensen R."/>
            <person name="Mayfield S."/>
            <person name="Mueller-Roeber B."/>
            <person name="Rajamani S."/>
            <person name="Sayre R.T."/>
            <person name="Brokstein P."/>
            <person name="Dubchak I."/>
            <person name="Goodstein D."/>
            <person name="Hornick L."/>
            <person name="Huang Y.W."/>
            <person name="Jhaveri J."/>
            <person name="Luo Y."/>
            <person name="Martinez D."/>
            <person name="Ngau W.C."/>
            <person name="Otillar B."/>
            <person name="Poliakov A."/>
            <person name="Porter A."/>
            <person name="Szajkowski L."/>
            <person name="Werner G."/>
            <person name="Zhou K."/>
            <person name="Grigoriev I.V."/>
            <person name="Rokhsar D.S."/>
            <person name="Grossman A.R."/>
        </authorList>
    </citation>
    <scope>NUCLEOTIDE SEQUENCE [LARGE SCALE GENOMIC DNA]</scope>
    <source>
        <strain evidence="4">CC-503</strain>
    </source>
</reference>
<feature type="compositionally biased region" description="Low complexity" evidence="1">
    <location>
        <begin position="1118"/>
        <end position="1132"/>
    </location>
</feature>
<feature type="region of interest" description="Disordered" evidence="1">
    <location>
        <begin position="947"/>
        <end position="968"/>
    </location>
</feature>
<evidence type="ECO:0000256" key="1">
    <source>
        <dbReference type="SAM" id="MobiDB-lite"/>
    </source>
</evidence>
<dbReference type="Proteomes" id="UP000006906">
    <property type="component" value="Chromosome 17"/>
</dbReference>
<feature type="compositionally biased region" description="Gly residues" evidence="1">
    <location>
        <begin position="532"/>
        <end position="550"/>
    </location>
</feature>
<feature type="region of interest" description="Disordered" evidence="1">
    <location>
        <begin position="400"/>
        <end position="447"/>
    </location>
</feature>
<feature type="region of interest" description="Disordered" evidence="1">
    <location>
        <begin position="1011"/>
        <end position="1058"/>
    </location>
</feature>
<feature type="compositionally biased region" description="Low complexity" evidence="1">
    <location>
        <begin position="638"/>
        <end position="648"/>
    </location>
</feature>
<dbReference type="PANTHER" id="PTHR45725:SF18">
    <property type="entry name" value="ORC1-LIKE AAA ATPASE DOMAIN-CONTAINING PROTEIN"/>
    <property type="match status" value="1"/>
</dbReference>
<feature type="region of interest" description="Disordered" evidence="1">
    <location>
        <begin position="1110"/>
        <end position="1205"/>
    </location>
</feature>
<feature type="region of interest" description="Disordered" evidence="1">
    <location>
        <begin position="1622"/>
        <end position="1696"/>
    </location>
</feature>
<feature type="compositionally biased region" description="Low complexity" evidence="1">
    <location>
        <begin position="403"/>
        <end position="438"/>
    </location>
</feature>
<dbReference type="RefSeq" id="XP_042914674.1">
    <property type="nucleotide sequence ID" value="XM_043072215.1"/>
</dbReference>
<feature type="compositionally biased region" description="Low complexity" evidence="1">
    <location>
        <begin position="674"/>
        <end position="684"/>
    </location>
</feature>
<keyword evidence="2" id="KW-1133">Transmembrane helix</keyword>
<feature type="transmembrane region" description="Helical" evidence="2">
    <location>
        <begin position="40"/>
        <end position="59"/>
    </location>
</feature>
<dbReference type="GO" id="GO:0005886">
    <property type="term" value="C:plasma membrane"/>
    <property type="evidence" value="ECO:0000318"/>
    <property type="project" value="GO_Central"/>
</dbReference>
<feature type="compositionally biased region" description="Low complexity" evidence="1">
    <location>
        <begin position="1151"/>
        <end position="1179"/>
    </location>
</feature>
<feature type="compositionally biased region" description="Acidic residues" evidence="1">
    <location>
        <begin position="1653"/>
        <end position="1679"/>
    </location>
</feature>
<dbReference type="OrthoDB" id="6105938at2759"/>
<dbReference type="InterPro" id="IPR051425">
    <property type="entry name" value="Formin_Homology"/>
</dbReference>
<keyword evidence="2" id="KW-0472">Membrane</keyword>
<accession>A0A2K3CQ48</accession>
<dbReference type="PANTHER" id="PTHR45725">
    <property type="entry name" value="FORMIN HOMOLOGY 2 FAMILY MEMBER"/>
    <property type="match status" value="1"/>
</dbReference>
<evidence type="ECO:0000313" key="3">
    <source>
        <dbReference type="EMBL" id="PNW70409.1"/>
    </source>
</evidence>
<feature type="compositionally biased region" description="Gly residues" evidence="1">
    <location>
        <begin position="1180"/>
        <end position="1190"/>
    </location>
</feature>
<protein>
    <submittedName>
        <fullName evidence="3">Uncharacterized protein</fullName>
    </submittedName>
</protein>
<dbReference type="PaxDb" id="3055-EDO96297"/>
<feature type="region of interest" description="Disordered" evidence="1">
    <location>
        <begin position="520"/>
        <end position="554"/>
    </location>
</feature>
<sequence length="1721" mass="171064">MGLRELAGHLAAAAPDWAHTAWRVVAPGAAVMAALLGWRYIAAVAMLVLPLTLAAAAGLEMRNKSWPMMTACAAAGVLGSLAPVAPLLGAGLLQQLLGVGLLAFLVGAMMHSRHCDCLLSRIMRRRLVQAAVTCAAGALFVSGLRRSLRLRLAARLGLAHIALGLFQALRVVHWWGVRWEILPEWPLGPIGVEPPSFRPLWAVATGSADGSGVGHVGMGAGGVDEIIAAVVAEAEAAERPPPGHLSMLLLAARCLLTPILFMWTSVLVEGYRGSLTEGGAASLSAGLTRSTLATGSSQSYYGIGAPFASPCRFDLDWVVLRGVVWVGVMCATGSWRIASGANVALHGAFSLLRLLAANSRLKQLFRNESSAAATAAILAAAAREQAAALTAASMAEAARRRQQAQASQALQAQRQRPSGQRSGAAAAAVNAGSGSSAGHRPRGSRRTAAQMIAGVAPAANASPVPTPAPLAAPAPPIAPTPAIPPPPAPIYSHVPRPRPAPPNKMLDRLREKYEVARQPVPPHRAGFANPGRGRGGGRGSAQLAAGGGALGAASDAGMQASAGVEREEEGRRLVRQVVQRVVARVTGATGPSAALGSPRAAAAISLPAAAPSAALVGAAAAAAATAAAAGVLAPGGQAMPATPAAAPQSWVEARPVEAQPQPQPQPQDRNQSHQPQAAGPQAPLPAQAWYDGALTPSEAEDYMRRQVAFLVKEIFFRVNLRAGPQEVQMTGDLARGACRTDSTEDRIRNSCSRSRDLQLHVLPRKSRDERPEEEGESARAQPVAATAAAAAAADSLVPDAAAAVGASAPAEPSAADRATAATAAAAAAAGSAAGGGVAADLGMASGAGAAAGASASPSAAAASAAAAGGPVVGDGPQLQPPGPQAAQCIVQGARREAEAAAAAAQDRPSGTHTLPPEPELAASRADGAEVNAAAEGEELQRCTLDSVRQARQRPEAATDAASSQRPPLAAAELVASPAGPAPPAAAAASAAASAVAAPGADDPRWADLWLQQQQQRRQQQQQQQQQQRTQQQLLPGEAGASPAAAGASGTQPTVAAARHVPSAAAGAASAGGAAGGATPAAPAASTPGLGLNLSGGPVFQAGVFQAGVGSGSGGGSAAPGTSAAGAGGAAAPAPSPRPRPSTRHAGGGSGNTTTGSTASTTGRRSAGTTSANASSNAGSGAAGRGSGGAAGTSATAAGTSGSGAASTTSGLARVSLMASSGPPRGGAFDDVLLAFSALVVVQWLALMPPWAQLLRLALWPLQGWMGPAGPMERALLWGSAVVLFGISVLVARVPTPRLQGLLRPCSGGSSGSGSVDVLALMRYNAGMYAVPLVLRLLRQVWAPLPWLYLAGLTNLELLLRAVVLGLQSVGFMRHLPLSGPPPLPLAGALLFRCDPPAWTRARAVSYSRLVSIEYGLVRPEVRASRRAAVAAGAIILGLDDAISEWLGMCVEGAAALMTAMYTIRSRAATAASSGAGDGAGGVAAAAAVAGAVSATVGSAGASRRTSGTGGVRVISTTGGSVRLGRAAPGGAAGPGGATVGVVGSGVAGLSAAETEAVVGAMLEQIRSRQSGGGGGGGAGGTLGASSSGAGAGGGAANGGAGAGGNAAGGGTLLRHVFPRNALDSDASERGARPAEGGEGDSDDDGDALKFYSDPDDDDDDEDGSVWEEDEDEDEDEDGEEGRRGARGEGVTLVAPWSAYPSQAAGLTRRRVRVRRSERTSG</sequence>
<dbReference type="ExpressionAtlas" id="A0A2K3CQ48">
    <property type="expression patterns" value="baseline"/>
</dbReference>
<feature type="region of interest" description="Disordered" evidence="1">
    <location>
        <begin position="761"/>
        <end position="783"/>
    </location>
</feature>
<feature type="compositionally biased region" description="Low complexity" evidence="1">
    <location>
        <begin position="867"/>
        <end position="877"/>
    </location>
</feature>
<evidence type="ECO:0000313" key="4">
    <source>
        <dbReference type="Proteomes" id="UP000006906"/>
    </source>
</evidence>
<feature type="region of interest" description="Disordered" evidence="1">
    <location>
        <begin position="867"/>
        <end position="919"/>
    </location>
</feature>